<feature type="transmembrane region" description="Helical" evidence="1">
    <location>
        <begin position="1161"/>
        <end position="1184"/>
    </location>
</feature>
<feature type="transmembrane region" description="Helical" evidence="1">
    <location>
        <begin position="152"/>
        <end position="173"/>
    </location>
</feature>
<feature type="transmembrane region" description="Helical" evidence="1">
    <location>
        <begin position="1265"/>
        <end position="1287"/>
    </location>
</feature>
<evidence type="ECO:0000313" key="2">
    <source>
        <dbReference type="EMBL" id="CAK70104.1"/>
    </source>
</evidence>
<dbReference type="OrthoDB" id="302167at2759"/>
<keyword evidence="1" id="KW-1133">Transmembrane helix</keyword>
<feature type="transmembrane region" description="Helical" evidence="1">
    <location>
        <begin position="273"/>
        <end position="291"/>
    </location>
</feature>
<feature type="transmembrane region" description="Helical" evidence="1">
    <location>
        <begin position="81"/>
        <end position="103"/>
    </location>
</feature>
<feature type="transmembrane region" description="Helical" evidence="1">
    <location>
        <begin position="124"/>
        <end position="146"/>
    </location>
</feature>
<dbReference type="EMBL" id="CT868074">
    <property type="protein sequence ID" value="CAK70104.1"/>
    <property type="molecule type" value="Genomic_DNA"/>
</dbReference>
<feature type="transmembrane region" description="Helical" evidence="1">
    <location>
        <begin position="966"/>
        <end position="986"/>
    </location>
</feature>
<evidence type="ECO:0000256" key="1">
    <source>
        <dbReference type="SAM" id="Phobius"/>
    </source>
</evidence>
<keyword evidence="3" id="KW-1185">Reference proteome</keyword>
<reference evidence="2 3" key="1">
    <citation type="journal article" date="2006" name="Nature">
        <title>Global trends of whole-genome duplications revealed by the ciliate Paramecium tetraurelia.</title>
        <authorList>
            <consortium name="Genoscope"/>
            <person name="Aury J.-M."/>
            <person name="Jaillon O."/>
            <person name="Duret L."/>
            <person name="Noel B."/>
            <person name="Jubin C."/>
            <person name="Porcel B.M."/>
            <person name="Segurens B."/>
            <person name="Daubin V."/>
            <person name="Anthouard V."/>
            <person name="Aiach N."/>
            <person name="Arnaiz O."/>
            <person name="Billaut A."/>
            <person name="Beisson J."/>
            <person name="Blanc I."/>
            <person name="Bouhouche K."/>
            <person name="Camara F."/>
            <person name="Duharcourt S."/>
            <person name="Guigo R."/>
            <person name="Gogendeau D."/>
            <person name="Katinka M."/>
            <person name="Keller A.-M."/>
            <person name="Kissmehl R."/>
            <person name="Klotz C."/>
            <person name="Koll F."/>
            <person name="Le Moue A."/>
            <person name="Lepere C."/>
            <person name="Malinsky S."/>
            <person name="Nowacki M."/>
            <person name="Nowak J.K."/>
            <person name="Plattner H."/>
            <person name="Poulain J."/>
            <person name="Ruiz F."/>
            <person name="Serrano V."/>
            <person name="Zagulski M."/>
            <person name="Dessen P."/>
            <person name="Betermier M."/>
            <person name="Weissenbach J."/>
            <person name="Scarpelli C."/>
            <person name="Schachter V."/>
            <person name="Sperling L."/>
            <person name="Meyer E."/>
            <person name="Cohen J."/>
            <person name="Wincker P."/>
        </authorList>
    </citation>
    <scope>NUCLEOTIDE SEQUENCE [LARGE SCALE GENOMIC DNA]</scope>
    <source>
        <strain evidence="2 3">Stock d4-2</strain>
    </source>
</reference>
<dbReference type="KEGG" id="ptm:GSPATT00007544001"/>
<dbReference type="RefSeq" id="XP_001437501.1">
    <property type="nucleotide sequence ID" value="XM_001437464.1"/>
</dbReference>
<dbReference type="InParanoid" id="A0CH37"/>
<proteinExistence type="predicted"/>
<dbReference type="OMA" id="CWLLEIC"/>
<accession>A0CH37</accession>
<organism evidence="2 3">
    <name type="scientific">Paramecium tetraurelia</name>
    <dbReference type="NCBI Taxonomy" id="5888"/>
    <lineage>
        <taxon>Eukaryota</taxon>
        <taxon>Sar</taxon>
        <taxon>Alveolata</taxon>
        <taxon>Ciliophora</taxon>
        <taxon>Intramacronucleata</taxon>
        <taxon>Oligohymenophorea</taxon>
        <taxon>Peniculida</taxon>
        <taxon>Parameciidae</taxon>
        <taxon>Paramecium</taxon>
    </lineage>
</organism>
<protein>
    <recommendedName>
        <fullName evidence="4">Transmembrane protein</fullName>
    </recommendedName>
</protein>
<dbReference type="HOGENOM" id="CLU_246901_0_0_1"/>
<dbReference type="GeneID" id="5023286"/>
<dbReference type="Proteomes" id="UP000000600">
    <property type="component" value="Unassembled WGS sequence"/>
</dbReference>
<feature type="transmembrane region" description="Helical" evidence="1">
    <location>
        <begin position="1479"/>
        <end position="1497"/>
    </location>
</feature>
<gene>
    <name evidence="2" type="ORF">GSPATT00007544001</name>
</gene>
<sequence length="1543" mass="182325">MFKLFEPYYKGLIFLLSQFLQLEFTQPQIFQLVLIILNQLQPIAFKFYPIYNSGKQFEPTLQSLLISSRPYLFLLSEQSNTIVVCFCFAFQQMVITFTLYLILKSRNKQFHEIRVSNLILQYICLYYYMVSSTFYCWLLEICMLRVTQLYGIVIGTIMIIEIGAIIIISDIVYQSGLILRVSTQLPLNNNTANYFIKPLRIFQIIIFFFFTHYKLSMLFQNILNIIIQSLHIYQILELKIYAKEKCALTSLVFASIGIAISMESLIMQTRISYNLWLLVSLIMIYLLQYIYNRQLLTLQTLDVRKLKYLYSYVESLDGNVQQNILKMTLIVFEHQQNCLKNQCICKKDMNIKQKIFQLIEMKFELFLEQRTKNIQQLILDLAQILFRRRQFVKAQQVIFKVFQSKDYYQNKYNSFNISLTTLCLLDFLKYQIQNDVLIQMMERMILTNPNNKLIADSLKQFSINENSDQYIQMKLKKTILDKSQFYYNFIEHSNKLQGDINYPIKIIRQLQQFRNELTERYQQFPTSSNQNVLKFYLLEVLNNYIEAFDLNKNKALNDEKYQMFHDSVYNKLFGQNPSYIVAEINKDLDIVIMRHSKKAMNKFQSLYGSKKKNILDISVNDIIPEYVYKQHRTLIEQFFDEGTNKYYQQQNLSFVKVCDKIMLPIEMMVGLDQSSSQAFSFLVFFYEQMDYRSYLVVNQSFDIINCSENISNQILGNSQYSPGFTFTKALGTIFNIIPDFDSMIQSNEKNFFNQNIRLLSSNAKSTSQRYLDYICNIIIERKFKNENMCFMITLDNIRTNNNNRNCSDSRLETSIFQRQQTQDQLLIQKLERMKEDIEEDIDKVFPYQDIFDISLIKKANPLNQSETHHVDSKIYMTDLLVDQEQTNPVQQQFQANNNNKLFSPKESMYQEFINKKNFTFQNEIRDFASGSSVTMIKKSKFYKKFEIIYSLCKSLKSSSKLMKANYNFVLFILLIIVYIIINLSLISNIRSFISDIKLLSVRYDVTGPLESFSVSRFTQINYREMLSRKVINSSYATQLQIFPKKNLMQSFDKMKKSMGNVLLRSEIDQISNITYMPIMLYVNTNNTGQEYNVSKRSVIIMTLNYQYEFKLRLDGLGGGFDNPYYYFTYKDYQIVKSMFDNLNVVILDITLERSNQEKQKWMFGYFPFLALNFLITSIIILQVVRHNNERNAIMIYISSIDLNVIEQEKFRLNYLSQIVVQDMDIVKGFSIDIDQVDKQLEKSNIKQKTFFSKKSNSKLINNKPILGLTLSIGHFLLFAAFSIYLFLTFRTYFIKYANTAVFYQQISDLGVDIPAIYAQKEILFRVSFRYPFLNSTDVDQTYAVIFNAMNSVKKYQQQNLDLRNKDYLFDEYLLDFFTTINTGNLCEFQSDELKQETQSFCSQVMQGNLVQGFSQTLIYILNSVGVQQSDTLNFTVQPASTLLELEGSTILTDIIELMINQFYNNIVNSTQNLILDQELFCIFYLVFEILLAVFYFAKVDKHNHQQFLYLKQSVYLFPRHTLIFDDSFYRNFRSIVNEENLLD</sequence>
<evidence type="ECO:0008006" key="4">
    <source>
        <dbReference type="Google" id="ProtNLM"/>
    </source>
</evidence>
<keyword evidence="1" id="KW-0472">Membrane</keyword>
<keyword evidence="1" id="KW-0812">Transmembrane</keyword>
<name>A0CH37_PARTE</name>
<evidence type="ECO:0000313" key="3">
    <source>
        <dbReference type="Proteomes" id="UP000000600"/>
    </source>
</evidence>